<organism evidence="1">
    <name type="scientific">Schistosoma japonicum</name>
    <name type="common">Blood fluke</name>
    <dbReference type="NCBI Taxonomy" id="6182"/>
    <lineage>
        <taxon>Eukaryota</taxon>
        <taxon>Metazoa</taxon>
        <taxon>Spiralia</taxon>
        <taxon>Lophotrochozoa</taxon>
        <taxon>Platyhelminthes</taxon>
        <taxon>Trematoda</taxon>
        <taxon>Digenea</taxon>
        <taxon>Strigeidida</taxon>
        <taxon>Schistosomatoidea</taxon>
        <taxon>Schistosomatidae</taxon>
        <taxon>Schistosoma</taxon>
    </lineage>
</organism>
<feature type="non-terminal residue" evidence="1">
    <location>
        <position position="239"/>
    </location>
</feature>
<accession>Q5BWM9</accession>
<evidence type="ECO:0000313" key="1">
    <source>
        <dbReference type="EMBL" id="AAX28196.2"/>
    </source>
</evidence>
<feature type="non-terminal residue" evidence="1">
    <location>
        <position position="1"/>
    </location>
</feature>
<sequence length="239" mass="25096">TTTATNNSGSNNNSLMLASVITPESLTNDSSNSAARIAQLLTPSGTHSTTAAATHIGGNAQFLVYYPQQLNTGVKVHSVGTSPQTLATTVSTTSSTSTSQINATQFPSTINVAPGSIGSVNSSSGVNYTPIIPSNHMTLNPSKLILSTSSQNEDSTTGNPSHQPYTVYYALPTSDLLRQLKLNHHQHIQNDNTLPRNLITSGTLTKHNIQQIGVVNTGIPVTISVAGTHTDSHTLTRHT</sequence>
<name>Q5BWM9_SCHJA</name>
<dbReference type="AlphaFoldDB" id="Q5BWM9"/>
<proteinExistence type="evidence at transcript level"/>
<protein>
    <submittedName>
        <fullName evidence="1">SJCHGC03003 protein</fullName>
    </submittedName>
</protein>
<reference evidence="1" key="1">
    <citation type="journal article" date="2006" name="PLoS Pathog.">
        <title>New perspectives on host-parasite interplay by comparative transcriptomic and proteomic analyses of Schistosoma japonicum.</title>
        <authorList>
            <person name="Liu F."/>
            <person name="Lu J."/>
            <person name="Hu W."/>
            <person name="Wang S.Y."/>
            <person name="Cui S.J."/>
            <person name="Chi M."/>
            <person name="Yan Q."/>
            <person name="Wang X.R."/>
            <person name="Song H.D."/>
            <person name="Xu X.N."/>
            <person name="Wang J.J."/>
            <person name="Zhang X.L."/>
            <person name="Zhang X."/>
            <person name="Wang Z.Q."/>
            <person name="Xue C.L."/>
            <person name="Brindley P.J."/>
            <person name="McManus D.P."/>
            <person name="Yang P.Y."/>
            <person name="Feng Z."/>
            <person name="Chen Z."/>
            <person name="Han Z.G."/>
        </authorList>
    </citation>
    <scope>NUCLEOTIDE SEQUENCE</scope>
</reference>
<dbReference type="EMBL" id="AY812307">
    <property type="protein sequence ID" value="AAX28196.2"/>
    <property type="molecule type" value="mRNA"/>
</dbReference>